<name>K1W608_TRIAC</name>
<dbReference type="Proteomes" id="UP000006757">
    <property type="component" value="Unassembled WGS sequence"/>
</dbReference>
<accession>K1W608</accession>
<evidence type="ECO:0000313" key="3">
    <source>
        <dbReference type="Proteomes" id="UP000006757"/>
    </source>
</evidence>
<keyword evidence="3" id="KW-1185">Reference proteome</keyword>
<feature type="region of interest" description="Disordered" evidence="1">
    <location>
        <begin position="1"/>
        <end position="25"/>
    </location>
</feature>
<dbReference type="HOGENOM" id="CLU_1788180_0_0_1"/>
<feature type="compositionally biased region" description="Low complexity" evidence="1">
    <location>
        <begin position="93"/>
        <end position="105"/>
    </location>
</feature>
<feature type="compositionally biased region" description="Polar residues" evidence="1">
    <location>
        <begin position="14"/>
        <end position="25"/>
    </location>
</feature>
<proteinExistence type="predicted"/>
<protein>
    <submittedName>
        <fullName evidence="2">Uncharacterized protein</fullName>
    </submittedName>
</protein>
<evidence type="ECO:0000313" key="2">
    <source>
        <dbReference type="EMBL" id="EKC97198.1"/>
    </source>
</evidence>
<reference evidence="2 3" key="1">
    <citation type="journal article" date="2012" name="Eukaryot. Cell">
        <title>Genome sequence of the Trichosporon asahii environmental strain CBS 8904.</title>
        <authorList>
            <person name="Yang R.Y."/>
            <person name="Li H.T."/>
            <person name="Zhu H."/>
            <person name="Zhou G.P."/>
            <person name="Wang M."/>
            <person name="Wang L."/>
        </authorList>
    </citation>
    <scope>NUCLEOTIDE SEQUENCE [LARGE SCALE GENOMIC DNA]</scope>
    <source>
        <strain evidence="2 3">CBS 8904</strain>
    </source>
</reference>
<comment type="caution">
    <text evidence="2">The sequence shown here is derived from an EMBL/GenBank/DDBJ whole genome shotgun (WGS) entry which is preliminary data.</text>
</comment>
<feature type="region of interest" description="Disordered" evidence="1">
    <location>
        <begin position="65"/>
        <end position="135"/>
    </location>
</feature>
<organism evidence="2 3">
    <name type="scientific">Trichosporon asahii var. asahii (strain CBS 8904)</name>
    <name type="common">Yeast</name>
    <dbReference type="NCBI Taxonomy" id="1220162"/>
    <lineage>
        <taxon>Eukaryota</taxon>
        <taxon>Fungi</taxon>
        <taxon>Dikarya</taxon>
        <taxon>Basidiomycota</taxon>
        <taxon>Agaricomycotina</taxon>
        <taxon>Tremellomycetes</taxon>
        <taxon>Trichosporonales</taxon>
        <taxon>Trichosporonaceae</taxon>
        <taxon>Trichosporon</taxon>
    </lineage>
</organism>
<evidence type="ECO:0000256" key="1">
    <source>
        <dbReference type="SAM" id="MobiDB-lite"/>
    </source>
</evidence>
<sequence>MADNPPADTEPAASVTQPSTNSSQVSLTSTIYAAIGLADARSSASLLPSYTPLSTLASIALSAPSHRTLSDTPNGSPRASLSSTPASDLPRQSSASASTNNNGSAVLNSLPDREEGPGTPVAEDARVPWGADGRSSKWMDMFFGN</sequence>
<feature type="compositionally biased region" description="Polar residues" evidence="1">
    <location>
        <begin position="65"/>
        <end position="92"/>
    </location>
</feature>
<dbReference type="EMBL" id="AMBO01000419">
    <property type="protein sequence ID" value="EKC97198.1"/>
    <property type="molecule type" value="Genomic_DNA"/>
</dbReference>
<gene>
    <name evidence="2" type="ORF">A1Q2_08480</name>
</gene>
<dbReference type="AlphaFoldDB" id="K1W608"/>
<dbReference type="InParanoid" id="K1W608"/>